<dbReference type="SUPFAM" id="SSF54695">
    <property type="entry name" value="POZ domain"/>
    <property type="match status" value="1"/>
</dbReference>
<dbReference type="EMBL" id="CAJNOQ010002908">
    <property type="protein sequence ID" value="CAF0985521.1"/>
    <property type="molecule type" value="Genomic_DNA"/>
</dbReference>
<dbReference type="GO" id="GO:0005634">
    <property type="term" value="C:nucleus"/>
    <property type="evidence" value="ECO:0007669"/>
    <property type="project" value="UniProtKB-SubCell"/>
</dbReference>
<protein>
    <recommendedName>
        <fullName evidence="3">Elongin-C</fullName>
    </recommendedName>
</protein>
<evidence type="ECO:0000313" key="7">
    <source>
        <dbReference type="EMBL" id="CAF0985521.1"/>
    </source>
</evidence>
<dbReference type="CDD" id="cd18321">
    <property type="entry name" value="BTB_POZ_EloC"/>
    <property type="match status" value="1"/>
</dbReference>
<comment type="subcellular location">
    <subcellularLocation>
        <location evidence="1">Nucleus</location>
    </subcellularLocation>
</comment>
<dbReference type="EMBL" id="CAJOBC010002908">
    <property type="protein sequence ID" value="CAF3757778.1"/>
    <property type="molecule type" value="Genomic_DNA"/>
</dbReference>
<comment type="similarity">
    <text evidence="2">Belongs to the SKP1 family.</text>
</comment>
<sequence length="125" mass="13828">MPDTAVTSSPTTAAHSSPVYGGLEGPESVYLKLISSDNHEFVVRRDFAINASPTIKNMLSGPGQYSESQMNEIYLKDIPSHVLIHVCRYFAYKSKYTNSSIDIPEFPIEIPVVLELLVASDFLDC</sequence>
<feature type="region of interest" description="Disordered" evidence="5">
    <location>
        <begin position="1"/>
        <end position="22"/>
    </location>
</feature>
<gene>
    <name evidence="7" type="ORF">GPM918_LOCUS12978</name>
    <name evidence="8" type="ORF">SRO942_LOCUS12978</name>
</gene>
<feature type="compositionally biased region" description="Low complexity" evidence="5">
    <location>
        <begin position="1"/>
        <end position="19"/>
    </location>
</feature>
<dbReference type="InterPro" id="IPR016073">
    <property type="entry name" value="Skp1_comp_POZ"/>
</dbReference>
<comment type="caution">
    <text evidence="7">The sequence shown here is derived from an EMBL/GenBank/DDBJ whole genome shotgun (WGS) entry which is preliminary data.</text>
</comment>
<name>A0A814FIL5_9BILA</name>
<dbReference type="OrthoDB" id="249087at2759"/>
<dbReference type="Proteomes" id="UP000663829">
    <property type="component" value="Unassembled WGS sequence"/>
</dbReference>
<evidence type="ECO:0000313" key="8">
    <source>
        <dbReference type="EMBL" id="CAF3757778.1"/>
    </source>
</evidence>
<dbReference type="PANTHER" id="PTHR20648">
    <property type="entry name" value="ELONGIN-C"/>
    <property type="match status" value="1"/>
</dbReference>
<dbReference type="GO" id="GO:0006511">
    <property type="term" value="P:ubiquitin-dependent protein catabolic process"/>
    <property type="evidence" value="ECO:0007669"/>
    <property type="project" value="InterPro"/>
</dbReference>
<dbReference type="AlphaFoldDB" id="A0A814FIL5"/>
<keyword evidence="9" id="KW-1185">Reference proteome</keyword>
<dbReference type="SMART" id="SM00512">
    <property type="entry name" value="Skp1"/>
    <property type="match status" value="1"/>
</dbReference>
<reference evidence="7" key="1">
    <citation type="submission" date="2021-02" db="EMBL/GenBank/DDBJ databases">
        <authorList>
            <person name="Nowell W R."/>
        </authorList>
    </citation>
    <scope>NUCLEOTIDE SEQUENCE</scope>
</reference>
<dbReference type="InterPro" id="IPR011333">
    <property type="entry name" value="SKP1/BTB/POZ_sf"/>
</dbReference>
<accession>A0A814FIL5</accession>
<dbReference type="Proteomes" id="UP000681722">
    <property type="component" value="Unassembled WGS sequence"/>
</dbReference>
<dbReference type="Gene3D" id="3.30.710.10">
    <property type="entry name" value="Potassium Channel Kv1.1, Chain A"/>
    <property type="match status" value="1"/>
</dbReference>
<evidence type="ECO:0000256" key="4">
    <source>
        <dbReference type="ARBA" id="ARBA00023242"/>
    </source>
</evidence>
<dbReference type="InterPro" id="IPR039948">
    <property type="entry name" value="ELC1"/>
</dbReference>
<keyword evidence="4" id="KW-0539">Nucleus</keyword>
<dbReference type="FunFam" id="3.30.710.10:FF:000035">
    <property type="entry name" value="Elongin C transcription elongation factor"/>
    <property type="match status" value="1"/>
</dbReference>
<evidence type="ECO:0000256" key="2">
    <source>
        <dbReference type="ARBA" id="ARBA00009993"/>
    </source>
</evidence>
<evidence type="ECO:0000256" key="5">
    <source>
        <dbReference type="SAM" id="MobiDB-lite"/>
    </source>
</evidence>
<proteinExistence type="inferred from homology"/>
<organism evidence="7 9">
    <name type="scientific">Didymodactylos carnosus</name>
    <dbReference type="NCBI Taxonomy" id="1234261"/>
    <lineage>
        <taxon>Eukaryota</taxon>
        <taxon>Metazoa</taxon>
        <taxon>Spiralia</taxon>
        <taxon>Gnathifera</taxon>
        <taxon>Rotifera</taxon>
        <taxon>Eurotatoria</taxon>
        <taxon>Bdelloidea</taxon>
        <taxon>Philodinida</taxon>
        <taxon>Philodinidae</taxon>
        <taxon>Didymodactylos</taxon>
    </lineage>
</organism>
<evidence type="ECO:0000313" key="9">
    <source>
        <dbReference type="Proteomes" id="UP000663829"/>
    </source>
</evidence>
<dbReference type="InterPro" id="IPR001232">
    <property type="entry name" value="SKP1-like"/>
</dbReference>
<feature type="domain" description="SKP1 component POZ" evidence="6">
    <location>
        <begin position="31"/>
        <end position="93"/>
    </location>
</feature>
<evidence type="ECO:0000259" key="6">
    <source>
        <dbReference type="Pfam" id="PF03931"/>
    </source>
</evidence>
<evidence type="ECO:0000256" key="3">
    <source>
        <dbReference type="ARBA" id="ARBA00021347"/>
    </source>
</evidence>
<dbReference type="Pfam" id="PF03931">
    <property type="entry name" value="Skp1_POZ"/>
    <property type="match status" value="1"/>
</dbReference>
<evidence type="ECO:0000256" key="1">
    <source>
        <dbReference type="ARBA" id="ARBA00004123"/>
    </source>
</evidence>